<reference evidence="1 2" key="1">
    <citation type="submission" date="2013-11" db="EMBL/GenBank/DDBJ databases">
        <title>The Damaraland mole rat (Fukomys damarensis) genome and evolution of African mole rats.</title>
        <authorList>
            <person name="Gladyshev V.N."/>
            <person name="Fang X."/>
        </authorList>
    </citation>
    <scope>NUCLEOTIDE SEQUENCE [LARGE SCALE GENOMIC DNA]</scope>
    <source>
        <tissue evidence="1">Liver</tissue>
    </source>
</reference>
<keyword evidence="2" id="KW-1185">Reference proteome</keyword>
<evidence type="ECO:0000313" key="2">
    <source>
        <dbReference type="Proteomes" id="UP000028990"/>
    </source>
</evidence>
<evidence type="ECO:0000313" key="1">
    <source>
        <dbReference type="EMBL" id="KFO19389.1"/>
    </source>
</evidence>
<organism evidence="1 2">
    <name type="scientific">Fukomys damarensis</name>
    <name type="common">Damaraland mole rat</name>
    <name type="synonym">Cryptomys damarensis</name>
    <dbReference type="NCBI Taxonomy" id="885580"/>
    <lineage>
        <taxon>Eukaryota</taxon>
        <taxon>Metazoa</taxon>
        <taxon>Chordata</taxon>
        <taxon>Craniata</taxon>
        <taxon>Vertebrata</taxon>
        <taxon>Euteleostomi</taxon>
        <taxon>Mammalia</taxon>
        <taxon>Eutheria</taxon>
        <taxon>Euarchontoglires</taxon>
        <taxon>Glires</taxon>
        <taxon>Rodentia</taxon>
        <taxon>Hystricomorpha</taxon>
        <taxon>Bathyergidae</taxon>
        <taxon>Fukomys</taxon>
    </lineage>
</organism>
<accession>A0A091CKZ9</accession>
<sequence length="81" mass="8628">MEVNALVKANVSAPKVTKETCVLSLFVSQAVVRMEPAMNPTNASVKKVGMEGTATKVSARPFGEPASFGSAPWLYRLMDSP</sequence>
<protein>
    <submittedName>
        <fullName evidence="1">Uncharacterized protein</fullName>
    </submittedName>
</protein>
<name>A0A091CKZ9_FUKDA</name>
<dbReference type="AlphaFoldDB" id="A0A091CKZ9"/>
<proteinExistence type="predicted"/>
<dbReference type="Proteomes" id="UP000028990">
    <property type="component" value="Unassembled WGS sequence"/>
</dbReference>
<gene>
    <name evidence="1" type="ORF">H920_19219</name>
</gene>
<dbReference type="EMBL" id="KN125093">
    <property type="protein sequence ID" value="KFO19389.1"/>
    <property type="molecule type" value="Genomic_DNA"/>
</dbReference>